<dbReference type="CDD" id="cd03156">
    <property type="entry name" value="uroplakin_I_like_LEL"/>
    <property type="match status" value="1"/>
</dbReference>
<evidence type="ECO:0000256" key="5">
    <source>
        <dbReference type="ARBA" id="ARBA00023136"/>
    </source>
</evidence>
<dbReference type="VEuPathDB" id="VectorBase:LLONM1_010286"/>
<evidence type="ECO:0000256" key="6">
    <source>
        <dbReference type="PIRSR" id="PIRSR002419-1"/>
    </source>
</evidence>
<feature type="disulfide bond" evidence="6">
    <location>
        <begin position="145"/>
        <end position="180"/>
    </location>
</feature>
<dbReference type="PANTHER" id="PTHR19282:SF273">
    <property type="entry name" value="TETRASPANIN"/>
    <property type="match status" value="1"/>
</dbReference>
<organism evidence="9 10">
    <name type="scientific">Lutzomyia longipalpis</name>
    <name type="common">Sand fly</name>
    <dbReference type="NCBI Taxonomy" id="7200"/>
    <lineage>
        <taxon>Eukaryota</taxon>
        <taxon>Metazoa</taxon>
        <taxon>Ecdysozoa</taxon>
        <taxon>Arthropoda</taxon>
        <taxon>Hexapoda</taxon>
        <taxon>Insecta</taxon>
        <taxon>Pterygota</taxon>
        <taxon>Neoptera</taxon>
        <taxon>Endopterygota</taxon>
        <taxon>Diptera</taxon>
        <taxon>Nematocera</taxon>
        <taxon>Psychodoidea</taxon>
        <taxon>Psychodidae</taxon>
        <taxon>Lutzomyia</taxon>
        <taxon>Lutzomyia</taxon>
    </lineage>
</organism>
<dbReference type="Gene3D" id="1.10.1450.10">
    <property type="entry name" value="Tetraspanin"/>
    <property type="match status" value="1"/>
</dbReference>
<keyword evidence="5 7" id="KW-0472">Membrane</keyword>
<dbReference type="GO" id="GO:0005886">
    <property type="term" value="C:plasma membrane"/>
    <property type="evidence" value="ECO:0007669"/>
    <property type="project" value="TreeGrafter"/>
</dbReference>
<dbReference type="EMBL" id="GITU01008917">
    <property type="protein sequence ID" value="MBC1177620.1"/>
    <property type="molecule type" value="Transcribed_RNA"/>
</dbReference>
<proteinExistence type="inferred from homology"/>
<accession>A0A1B0CUN9</accession>
<reference evidence="10" key="1">
    <citation type="submission" date="2012-05" db="EMBL/GenBank/DDBJ databases">
        <title>Whole Genome Assembly of Lutzomyia longipalpis.</title>
        <authorList>
            <person name="Richards S."/>
            <person name="Qu C."/>
            <person name="Dillon R."/>
            <person name="Worley K."/>
            <person name="Scherer S."/>
            <person name="Batterton M."/>
            <person name="Taylor A."/>
            <person name="Hawes A."/>
            <person name="Hernandez B."/>
            <person name="Kovar C."/>
            <person name="Mandapat C."/>
            <person name="Pham C."/>
            <person name="Qu C."/>
            <person name="Jing C."/>
            <person name="Bess C."/>
            <person name="Bandaranaike D."/>
            <person name="Ngo D."/>
            <person name="Ongeri F."/>
            <person name="Arias F."/>
            <person name="Lara F."/>
            <person name="Weissenberger G."/>
            <person name="Kamau G."/>
            <person name="Han H."/>
            <person name="Shen H."/>
            <person name="Dinh H."/>
            <person name="Khalil I."/>
            <person name="Jones J."/>
            <person name="Shafer J."/>
            <person name="Jayaseelan J."/>
            <person name="Quiroz J."/>
            <person name="Blankenburg K."/>
            <person name="Nguyen L."/>
            <person name="Jackson L."/>
            <person name="Francisco L."/>
            <person name="Tang L.-Y."/>
            <person name="Pu L.-L."/>
            <person name="Perales L."/>
            <person name="Lorensuhewa L."/>
            <person name="Munidasa M."/>
            <person name="Coyle M."/>
            <person name="Taylor M."/>
            <person name="Puazo M."/>
            <person name="Firestine M."/>
            <person name="Scheel M."/>
            <person name="Javaid M."/>
            <person name="Wang M."/>
            <person name="Li M."/>
            <person name="Tabassum N."/>
            <person name="Saada N."/>
            <person name="Osuji N."/>
            <person name="Aqrawi P."/>
            <person name="Fu Q."/>
            <person name="Thornton R."/>
            <person name="Raj R."/>
            <person name="Goodspeed R."/>
            <person name="Mata R."/>
            <person name="Najjar R."/>
            <person name="Gubbala S."/>
            <person name="Lee S."/>
            <person name="Denson S."/>
            <person name="Patil S."/>
            <person name="Macmil S."/>
            <person name="Qi S."/>
            <person name="Matskevitch T."/>
            <person name="Palculict T."/>
            <person name="Mathew T."/>
            <person name="Vee V."/>
            <person name="Velamala V."/>
            <person name="Korchina V."/>
            <person name="Cai W."/>
            <person name="Liu W."/>
            <person name="Dai W."/>
            <person name="Zou X."/>
            <person name="Zhu Y."/>
            <person name="Zhang Y."/>
            <person name="Wu Y.-Q."/>
            <person name="Xin Y."/>
            <person name="Nazarath L."/>
            <person name="Kovar C."/>
            <person name="Han Y."/>
            <person name="Muzny D."/>
            <person name="Gibbs R."/>
        </authorList>
    </citation>
    <scope>NUCLEOTIDE SEQUENCE [LARGE SCALE GENOMIC DNA]</scope>
    <source>
        <strain evidence="10">Jacobina</strain>
    </source>
</reference>
<dbReference type="EnsemblMetazoa" id="LLOJ008674-RA">
    <property type="protein sequence ID" value="LLOJ008674-PA"/>
    <property type="gene ID" value="LLOJ008674"/>
</dbReference>
<dbReference type="VEuPathDB" id="VectorBase:LLOJ008674"/>
<reference evidence="9" key="3">
    <citation type="submission" date="2020-05" db="UniProtKB">
        <authorList>
            <consortium name="EnsemblMetazoa"/>
        </authorList>
    </citation>
    <scope>IDENTIFICATION</scope>
    <source>
        <strain evidence="9">Jacobina</strain>
    </source>
</reference>
<protein>
    <recommendedName>
        <fullName evidence="7">Tetraspanin</fullName>
    </recommendedName>
</protein>
<evidence type="ECO:0000313" key="9">
    <source>
        <dbReference type="EnsemblMetazoa" id="LLOJ008674-PA"/>
    </source>
</evidence>
<name>A0A1B0CUN9_LUTLO</name>
<dbReference type="EMBL" id="AJWK01029481">
    <property type="status" value="NOT_ANNOTATED_CDS"/>
    <property type="molecule type" value="Genomic_DNA"/>
</dbReference>
<dbReference type="InterPro" id="IPR000301">
    <property type="entry name" value="Tetraspanin_animals"/>
</dbReference>
<dbReference type="SUPFAM" id="SSF48652">
    <property type="entry name" value="Tetraspanin"/>
    <property type="match status" value="1"/>
</dbReference>
<keyword evidence="3 7" id="KW-0812">Transmembrane</keyword>
<feature type="transmembrane region" description="Helical" evidence="7">
    <location>
        <begin position="210"/>
        <end position="236"/>
    </location>
</feature>
<comment type="similarity">
    <text evidence="2 7">Belongs to the tetraspanin (TM4SF) family.</text>
</comment>
<dbReference type="PIRSF" id="PIRSF002419">
    <property type="entry name" value="Tetraspanin"/>
    <property type="match status" value="1"/>
</dbReference>
<feature type="transmembrane region" description="Helical" evidence="7">
    <location>
        <begin position="25"/>
        <end position="45"/>
    </location>
</feature>
<dbReference type="AlphaFoldDB" id="A0A1B0CUN9"/>
<feature type="transmembrane region" description="Helical" evidence="7">
    <location>
        <begin position="57"/>
        <end position="78"/>
    </location>
</feature>
<keyword evidence="10" id="KW-1185">Reference proteome</keyword>
<feature type="disulfide bond" evidence="6">
    <location>
        <begin position="146"/>
        <end position="168"/>
    </location>
</feature>
<keyword evidence="6" id="KW-1015">Disulfide bond</keyword>
<evidence type="ECO:0000256" key="1">
    <source>
        <dbReference type="ARBA" id="ARBA00004141"/>
    </source>
</evidence>
<evidence type="ECO:0000256" key="4">
    <source>
        <dbReference type="ARBA" id="ARBA00022989"/>
    </source>
</evidence>
<comment type="subcellular location">
    <subcellularLocation>
        <location evidence="1 7">Membrane</location>
        <topology evidence="1 7">Multi-pass membrane protein</topology>
    </subcellularLocation>
</comment>
<dbReference type="Proteomes" id="UP000092461">
    <property type="component" value="Unassembled WGS sequence"/>
</dbReference>
<feature type="transmembrane region" description="Helical" evidence="7">
    <location>
        <begin position="84"/>
        <end position="109"/>
    </location>
</feature>
<dbReference type="Pfam" id="PF00335">
    <property type="entry name" value="Tetraspanin"/>
    <property type="match status" value="1"/>
</dbReference>
<dbReference type="PRINTS" id="PR00259">
    <property type="entry name" value="TMFOUR"/>
</dbReference>
<keyword evidence="4 7" id="KW-1133">Transmembrane helix</keyword>
<evidence type="ECO:0000313" key="10">
    <source>
        <dbReference type="Proteomes" id="UP000092461"/>
    </source>
</evidence>
<dbReference type="PANTHER" id="PTHR19282">
    <property type="entry name" value="TETRASPANIN"/>
    <property type="match status" value="1"/>
</dbReference>
<evidence type="ECO:0000313" key="8">
    <source>
        <dbReference type="EMBL" id="MBC1177620.1"/>
    </source>
</evidence>
<dbReference type="InterPro" id="IPR008952">
    <property type="entry name" value="Tetraspanin_EC2_sf"/>
</dbReference>
<dbReference type="InterPro" id="IPR018499">
    <property type="entry name" value="Tetraspanin/Peripherin"/>
</dbReference>
<sequence length="242" mass="26427">MRETVELFFWDKFHSFLTHGTPQQISGLGVLIAGALVLADVGEFSHFIEGRVVAPPIVLIVVGALVFLVASLGCYGAIRESPPLLTLFAVCLAIIFIVELAVGIAAIAFKSDLEQAIRTTLQKSIRNSNAEDLSAWDNVQKKLHCCGLDGPADWVDLSRDRYLRPSCCRPEYIDAQSKDCRNALPLHKDKYYQDGCADKLKMRVDSNASILIGVGIGIAFIQILGIILACLLANAIRNENAK</sequence>
<evidence type="ECO:0000256" key="7">
    <source>
        <dbReference type="RuleBase" id="RU361218"/>
    </source>
</evidence>
<evidence type="ECO:0000256" key="3">
    <source>
        <dbReference type="ARBA" id="ARBA00022692"/>
    </source>
</evidence>
<reference evidence="8" key="2">
    <citation type="journal article" date="2020" name="BMC">
        <title>Leishmania infection induces a limited differential gene expression in the sand fly midgut.</title>
        <authorList>
            <person name="Coutinho-Abreu I.V."/>
            <person name="Serafim T.D."/>
            <person name="Meneses C."/>
            <person name="Kamhawi S."/>
            <person name="Oliveira F."/>
            <person name="Valenzuela J.G."/>
        </authorList>
    </citation>
    <scope>NUCLEOTIDE SEQUENCE</scope>
    <source>
        <strain evidence="8">Jacobina</strain>
        <tissue evidence="8">Midgut</tissue>
    </source>
</reference>
<evidence type="ECO:0000256" key="2">
    <source>
        <dbReference type="ARBA" id="ARBA00006840"/>
    </source>
</evidence>